<dbReference type="Pfam" id="PF00083">
    <property type="entry name" value="Sugar_tr"/>
    <property type="match status" value="1"/>
</dbReference>
<dbReference type="PROSITE" id="PS00217">
    <property type="entry name" value="SUGAR_TRANSPORT_2"/>
    <property type="match status" value="1"/>
</dbReference>
<keyword evidence="5 7" id="KW-1133">Transmembrane helix</keyword>
<keyword evidence="10" id="KW-1185">Reference proteome</keyword>
<dbReference type="RefSeq" id="XP_016237247.1">
    <property type="nucleotide sequence ID" value="XM_016378570.1"/>
</dbReference>
<comment type="subcellular location">
    <subcellularLocation>
        <location evidence="1">Membrane</location>
        <topology evidence="1">Multi-pass membrane protein</topology>
    </subcellularLocation>
</comment>
<dbReference type="FunFam" id="1.20.1250.20:FF:000134">
    <property type="entry name" value="MFS sugar transporter protein"/>
    <property type="match status" value="1"/>
</dbReference>
<dbReference type="InterPro" id="IPR050360">
    <property type="entry name" value="MFS_Sugar_Transporters"/>
</dbReference>
<dbReference type="InterPro" id="IPR020846">
    <property type="entry name" value="MFS_dom"/>
</dbReference>
<dbReference type="PROSITE" id="PS50850">
    <property type="entry name" value="MFS"/>
    <property type="match status" value="1"/>
</dbReference>
<feature type="transmembrane region" description="Helical" evidence="7">
    <location>
        <begin position="119"/>
        <end position="142"/>
    </location>
</feature>
<sequence>MLSAQTVRGLYMPKRSSSVIFLVFMVILVNSLFPSLNLTDDLDLRNGLMILPTFADYMNFNTASQAASSAIIWIGGAVIAPFGGLLLDRFGRKNGLLGAAMICFLGVSLQGSAQNAAMFMVARFILGMGVGLSSIACPTYASEVAPTKYRAWMLGFYYDIWYFGGLVAAVITYGTARIPNTWAWRLPSLLQAIPSLLAILLLPLVPESPRWLVAQGRGDEALNVLAMVMANGDASDPATLAAYDQIMGAIAYEQQNPAAQSWFAAFKTPPNRKRTGLAMSVAVIGNLSGSAIASYWLGTMLSQAGITDALSQLQINIVLNLWCLICAGAGTFFADKIGRKPLAMGSLTFSLAFLYLVGAFTKLYSSSTNKSAVYGTVACIFLFQGGYSFGWTTLLVMYPPEVLNFSLRANGMGIYTFVSNSAAVFATFVMPFALNNIGWKTYMINASWDVVEVAFVAYYWVETRKRSLEEIDEIFEGPMHVHNATTMEGYELEGTRTSEVDHGKQHKL</sequence>
<dbReference type="GeneID" id="27331305"/>
<evidence type="ECO:0000313" key="10">
    <source>
        <dbReference type="Proteomes" id="UP000053328"/>
    </source>
</evidence>
<keyword evidence="6 7" id="KW-0472">Membrane</keyword>
<evidence type="ECO:0000256" key="6">
    <source>
        <dbReference type="ARBA" id="ARBA00023136"/>
    </source>
</evidence>
<dbReference type="OrthoDB" id="4540492at2759"/>
<accession>A0A0D1YPE5</accession>
<keyword evidence="3" id="KW-0813">Transport</keyword>
<evidence type="ECO:0000259" key="8">
    <source>
        <dbReference type="PROSITE" id="PS50850"/>
    </source>
</evidence>
<feature type="transmembrane region" description="Helical" evidence="7">
    <location>
        <begin position="20"/>
        <end position="39"/>
    </location>
</feature>
<feature type="transmembrane region" description="Helical" evidence="7">
    <location>
        <begin position="341"/>
        <end position="360"/>
    </location>
</feature>
<dbReference type="InterPro" id="IPR005829">
    <property type="entry name" value="Sugar_transporter_CS"/>
</dbReference>
<dbReference type="Proteomes" id="UP000053328">
    <property type="component" value="Unassembled WGS sequence"/>
</dbReference>
<feature type="transmembrane region" description="Helical" evidence="7">
    <location>
        <begin position="154"/>
        <end position="176"/>
    </location>
</feature>
<evidence type="ECO:0000256" key="2">
    <source>
        <dbReference type="ARBA" id="ARBA00010992"/>
    </source>
</evidence>
<feature type="transmembrane region" description="Helical" evidence="7">
    <location>
        <begin position="409"/>
        <end position="430"/>
    </location>
</feature>
<keyword evidence="4 7" id="KW-0812">Transmembrane</keyword>
<dbReference type="InterPro" id="IPR005828">
    <property type="entry name" value="MFS_sugar_transport-like"/>
</dbReference>
<dbReference type="GO" id="GO:0016020">
    <property type="term" value="C:membrane"/>
    <property type="evidence" value="ECO:0007669"/>
    <property type="project" value="UniProtKB-SubCell"/>
</dbReference>
<dbReference type="GO" id="GO:0005351">
    <property type="term" value="F:carbohydrate:proton symporter activity"/>
    <property type="evidence" value="ECO:0007669"/>
    <property type="project" value="TreeGrafter"/>
</dbReference>
<feature type="transmembrane region" description="Helical" evidence="7">
    <location>
        <begin position="94"/>
        <end position="113"/>
    </location>
</feature>
<dbReference type="InterPro" id="IPR036259">
    <property type="entry name" value="MFS_trans_sf"/>
</dbReference>
<reference evidence="9 10" key="1">
    <citation type="submission" date="2015-01" db="EMBL/GenBank/DDBJ databases">
        <title>The Genome Sequence of Exophiala spinifera CBS89968.</title>
        <authorList>
            <consortium name="The Broad Institute Genomics Platform"/>
            <person name="Cuomo C."/>
            <person name="de Hoog S."/>
            <person name="Gorbushina A."/>
            <person name="Stielow B."/>
            <person name="Teixiera M."/>
            <person name="Abouelleil A."/>
            <person name="Chapman S.B."/>
            <person name="Priest M."/>
            <person name="Young S.K."/>
            <person name="Wortman J."/>
            <person name="Nusbaum C."/>
            <person name="Birren B."/>
        </authorList>
    </citation>
    <scope>NUCLEOTIDE SEQUENCE [LARGE SCALE GENOMIC DNA]</scope>
    <source>
        <strain evidence="9 10">CBS 89968</strain>
    </source>
</reference>
<protein>
    <recommendedName>
        <fullName evidence="8">Major facilitator superfamily (MFS) profile domain-containing protein</fullName>
    </recommendedName>
</protein>
<evidence type="ECO:0000256" key="3">
    <source>
        <dbReference type="ARBA" id="ARBA00022448"/>
    </source>
</evidence>
<comment type="similarity">
    <text evidence="2">Belongs to the major facilitator superfamily. Sugar transporter (TC 2.A.1.1) family.</text>
</comment>
<feature type="transmembrane region" description="Helical" evidence="7">
    <location>
        <begin position="277"/>
        <end position="297"/>
    </location>
</feature>
<feature type="transmembrane region" description="Helical" evidence="7">
    <location>
        <begin position="66"/>
        <end position="87"/>
    </location>
</feature>
<dbReference type="PROSITE" id="PS00216">
    <property type="entry name" value="SUGAR_TRANSPORT_1"/>
    <property type="match status" value="1"/>
</dbReference>
<evidence type="ECO:0000313" key="9">
    <source>
        <dbReference type="EMBL" id="KIW17031.1"/>
    </source>
</evidence>
<name>A0A0D1YPE5_9EURO</name>
<feature type="transmembrane region" description="Helical" evidence="7">
    <location>
        <begin position="372"/>
        <end position="397"/>
    </location>
</feature>
<dbReference type="PANTHER" id="PTHR48022:SF31">
    <property type="entry name" value="HEXOSE TRANSPORTER"/>
    <property type="match status" value="1"/>
</dbReference>
<proteinExistence type="inferred from homology"/>
<feature type="domain" description="Major facilitator superfamily (MFS) profile" evidence="8">
    <location>
        <begin position="23"/>
        <end position="464"/>
    </location>
</feature>
<dbReference type="SUPFAM" id="SSF103473">
    <property type="entry name" value="MFS general substrate transporter"/>
    <property type="match status" value="1"/>
</dbReference>
<dbReference type="Gene3D" id="1.20.1250.20">
    <property type="entry name" value="MFS general substrate transporter like domains"/>
    <property type="match status" value="1"/>
</dbReference>
<dbReference type="HOGENOM" id="CLU_001265_30_13_1"/>
<evidence type="ECO:0000256" key="5">
    <source>
        <dbReference type="ARBA" id="ARBA00022989"/>
    </source>
</evidence>
<evidence type="ECO:0000256" key="4">
    <source>
        <dbReference type="ARBA" id="ARBA00022692"/>
    </source>
</evidence>
<dbReference type="AlphaFoldDB" id="A0A0D1YPE5"/>
<evidence type="ECO:0000256" key="7">
    <source>
        <dbReference type="SAM" id="Phobius"/>
    </source>
</evidence>
<dbReference type="EMBL" id="KN847494">
    <property type="protein sequence ID" value="KIW17031.1"/>
    <property type="molecule type" value="Genomic_DNA"/>
</dbReference>
<feature type="transmembrane region" description="Helical" evidence="7">
    <location>
        <begin position="317"/>
        <end position="334"/>
    </location>
</feature>
<gene>
    <name evidence="9" type="ORF">PV08_04222</name>
</gene>
<organism evidence="9 10">
    <name type="scientific">Exophiala spinifera</name>
    <dbReference type="NCBI Taxonomy" id="91928"/>
    <lineage>
        <taxon>Eukaryota</taxon>
        <taxon>Fungi</taxon>
        <taxon>Dikarya</taxon>
        <taxon>Ascomycota</taxon>
        <taxon>Pezizomycotina</taxon>
        <taxon>Eurotiomycetes</taxon>
        <taxon>Chaetothyriomycetidae</taxon>
        <taxon>Chaetothyriales</taxon>
        <taxon>Herpotrichiellaceae</taxon>
        <taxon>Exophiala</taxon>
    </lineage>
</organism>
<dbReference type="PANTHER" id="PTHR48022">
    <property type="entry name" value="PLASTIDIC GLUCOSE TRANSPORTER 4"/>
    <property type="match status" value="1"/>
</dbReference>
<dbReference type="VEuPathDB" id="FungiDB:PV08_04222"/>
<evidence type="ECO:0000256" key="1">
    <source>
        <dbReference type="ARBA" id="ARBA00004141"/>
    </source>
</evidence>